<dbReference type="OrthoDB" id="73915at2759"/>
<feature type="region of interest" description="Disordered" evidence="9">
    <location>
        <begin position="316"/>
        <end position="370"/>
    </location>
</feature>
<dbReference type="SMART" id="SM00551">
    <property type="entry name" value="ZnF_TAZ"/>
    <property type="match status" value="1"/>
</dbReference>
<feature type="region of interest" description="Disordered" evidence="9">
    <location>
        <begin position="466"/>
        <end position="511"/>
    </location>
</feature>
<feature type="domain" description="TAZ-type" evidence="10">
    <location>
        <begin position="227"/>
        <end position="311"/>
    </location>
</feature>
<sequence>MSAPIDDLLYDDDDDDDISMGDTEMTGGFVQPPVAMGLVSPPGAVLAPPQIIAPPVGVIAPPLAAMAAPIAYTPSPTGPPQMSSEEKIKKLFQIIQTQHPDKYKPVYDEVRTRRVGLKNDLNFILDILKRALGEPLYSLLVQQVGGFPTAATPPRTFPTQPAATMKTEPSSIPMPMPVQPPTTFPTPVVSRPAMPQPVQAAQPVAQPVAPIRQTVAPTPAAPVSAQSAEANDKIKFARQLLTHASTCTLMSGQCQVKKCDDIKRFFKHSLTCGKGRECNHCEQLRMLVKLHATECTVGGTDHCPIPFCDSMRPSATSARQAAIKEPPPPSPKPMEEESIKKQPMAMPTKPASTPAAATPSPMHAPTPQAPPPVAVEYGRILQMIFHCQTCSAGAACRVPGCAESKDYMREMNNPDTSVIKAKTYLQVFTHYKMCKEKQPMVHKACPVCSIGLQPLPYPSSAAVATPLASAQTPPPGMSKRPSTSSPRSPNGSAKKQKPMPTSALKKASQATYQAPSAIETYDLQEELAPTNANDLRREADVLTHTNIDPQAEKRIMLAGVPPKAKQLAPKRESWNELFQHAGLQQTMARALAAGGVQAGHASDEVTEVMGLALHEYLKQALEEMVEIAKQRNDAYGNSIPRKTPPPPPTQPTKTAVEILRMSSDEHFNRQMQVDQALRSELLEEGRKDESADKDRSNKRRKSKAKNAAPSASAKKDWMDKDEEDMDVDELARKDLKMKLLHEGTIMLDGRVNTSIAPTARRNKQEYQISMEDAEYWLRSQKPYIDAKLFCRAAAARIHSKNV</sequence>
<evidence type="ECO:0000313" key="12">
    <source>
        <dbReference type="EMBL" id="VFT88657.1"/>
    </source>
</evidence>
<dbReference type="Pfam" id="PF02135">
    <property type="entry name" value="zf-TAZ"/>
    <property type="match status" value="1"/>
</dbReference>
<evidence type="ECO:0000256" key="5">
    <source>
        <dbReference type="ARBA" id="ARBA00022833"/>
    </source>
</evidence>
<organism evidence="12 13">
    <name type="scientific">Aphanomyces stellatus</name>
    <dbReference type="NCBI Taxonomy" id="120398"/>
    <lineage>
        <taxon>Eukaryota</taxon>
        <taxon>Sar</taxon>
        <taxon>Stramenopiles</taxon>
        <taxon>Oomycota</taxon>
        <taxon>Saprolegniomycetes</taxon>
        <taxon>Saprolegniales</taxon>
        <taxon>Verrucalvaceae</taxon>
        <taxon>Aphanomyces</taxon>
    </lineage>
</organism>
<keyword evidence="6" id="KW-0805">Transcription regulation</keyword>
<dbReference type="InterPro" id="IPR000197">
    <property type="entry name" value="Znf_TAZ"/>
</dbReference>
<feature type="region of interest" description="Disordered" evidence="9">
    <location>
        <begin position="680"/>
        <end position="721"/>
    </location>
</feature>
<proteinExistence type="inferred from homology"/>
<comment type="subcellular location">
    <subcellularLocation>
        <location evidence="1">Nucleus</location>
    </subcellularLocation>
</comment>
<evidence type="ECO:0000256" key="7">
    <source>
        <dbReference type="ARBA" id="ARBA00023163"/>
    </source>
</evidence>
<dbReference type="InterPro" id="IPR007900">
    <property type="entry name" value="TAF4_C"/>
</dbReference>
<accession>A0A485KU70</accession>
<evidence type="ECO:0000256" key="1">
    <source>
        <dbReference type="ARBA" id="ARBA00004123"/>
    </source>
</evidence>
<evidence type="ECO:0000259" key="10">
    <source>
        <dbReference type="PROSITE" id="PS50134"/>
    </source>
</evidence>
<keyword evidence="4" id="KW-0863">Zinc-finger</keyword>
<dbReference type="InterPro" id="IPR035898">
    <property type="entry name" value="TAZ_dom_sf"/>
</dbReference>
<keyword evidence="7" id="KW-0804">Transcription</keyword>
<dbReference type="PANTHER" id="PTHR48125:SF10">
    <property type="entry name" value="OS12G0136300 PROTEIN"/>
    <property type="match status" value="1"/>
</dbReference>
<keyword evidence="5" id="KW-0862">Zinc</keyword>
<dbReference type="Gene3D" id="1.20.1020.10">
    <property type="entry name" value="TAZ domain"/>
    <property type="match status" value="2"/>
</dbReference>
<keyword evidence="13" id="KW-1185">Reference proteome</keyword>
<gene>
    <name evidence="12" type="primary">Aste57867_11802</name>
    <name evidence="11" type="ORF">As57867_011757</name>
    <name evidence="12" type="ORF">ASTE57867_11802</name>
</gene>
<feature type="region of interest" description="Disordered" evidence="9">
    <location>
        <begin position="151"/>
        <end position="175"/>
    </location>
</feature>
<comment type="similarity">
    <text evidence="2">Belongs to the TAF4 family.</text>
</comment>
<dbReference type="EMBL" id="VJMH01005314">
    <property type="protein sequence ID" value="KAF0697492.1"/>
    <property type="molecule type" value="Genomic_DNA"/>
</dbReference>
<dbReference type="PANTHER" id="PTHR48125">
    <property type="entry name" value="LP07818P1"/>
    <property type="match status" value="1"/>
</dbReference>
<evidence type="ECO:0000256" key="9">
    <source>
        <dbReference type="SAM" id="MobiDB-lite"/>
    </source>
</evidence>
<feature type="compositionally biased region" description="Low complexity" evidence="9">
    <location>
        <begin position="151"/>
        <end position="171"/>
    </location>
</feature>
<evidence type="ECO:0000256" key="2">
    <source>
        <dbReference type="ARBA" id="ARBA00006178"/>
    </source>
</evidence>
<dbReference type="GO" id="GO:0008270">
    <property type="term" value="F:zinc ion binding"/>
    <property type="evidence" value="ECO:0007669"/>
    <property type="project" value="UniProtKB-KW"/>
</dbReference>
<evidence type="ECO:0000256" key="8">
    <source>
        <dbReference type="ARBA" id="ARBA00023242"/>
    </source>
</evidence>
<reference evidence="11" key="2">
    <citation type="submission" date="2019-06" db="EMBL/GenBank/DDBJ databases">
        <title>Genomics analysis of Aphanomyces spp. identifies a new class of oomycete effector associated with host adaptation.</title>
        <authorList>
            <person name="Gaulin E."/>
        </authorList>
    </citation>
    <scope>NUCLEOTIDE SEQUENCE</scope>
    <source>
        <strain evidence="11">CBS 578.67</strain>
    </source>
</reference>
<dbReference type="SUPFAM" id="SSF57933">
    <property type="entry name" value="TAZ domain"/>
    <property type="match status" value="2"/>
</dbReference>
<dbReference type="Pfam" id="PF05236">
    <property type="entry name" value="TAF4"/>
    <property type="match status" value="1"/>
</dbReference>
<evidence type="ECO:0000313" key="13">
    <source>
        <dbReference type="Proteomes" id="UP000332933"/>
    </source>
</evidence>
<feature type="compositionally biased region" description="Basic and acidic residues" evidence="9">
    <location>
        <begin position="680"/>
        <end position="695"/>
    </location>
</feature>
<dbReference type="Proteomes" id="UP000332933">
    <property type="component" value="Unassembled WGS sequence"/>
</dbReference>
<name>A0A485KU70_9STRA</name>
<evidence type="ECO:0000256" key="6">
    <source>
        <dbReference type="ARBA" id="ARBA00023015"/>
    </source>
</evidence>
<evidence type="ECO:0000313" key="11">
    <source>
        <dbReference type="EMBL" id="KAF0697492.1"/>
    </source>
</evidence>
<protein>
    <submittedName>
        <fullName evidence="12">Aste57867_11802 protein</fullName>
    </submittedName>
</protein>
<evidence type="ECO:0000256" key="3">
    <source>
        <dbReference type="ARBA" id="ARBA00022723"/>
    </source>
</evidence>
<dbReference type="EMBL" id="CAADRA010005335">
    <property type="protein sequence ID" value="VFT88657.1"/>
    <property type="molecule type" value="Genomic_DNA"/>
</dbReference>
<keyword evidence="3" id="KW-0479">Metal-binding</keyword>
<feature type="compositionally biased region" description="Low complexity" evidence="9">
    <location>
        <begin position="478"/>
        <end position="492"/>
    </location>
</feature>
<feature type="compositionally biased region" description="Low complexity" evidence="9">
    <location>
        <begin position="341"/>
        <end position="361"/>
    </location>
</feature>
<evidence type="ECO:0000256" key="4">
    <source>
        <dbReference type="ARBA" id="ARBA00022771"/>
    </source>
</evidence>
<dbReference type="AlphaFoldDB" id="A0A485KU70"/>
<dbReference type="GO" id="GO:0006352">
    <property type="term" value="P:DNA-templated transcription initiation"/>
    <property type="evidence" value="ECO:0007669"/>
    <property type="project" value="InterPro"/>
</dbReference>
<dbReference type="PROSITE" id="PS50134">
    <property type="entry name" value="ZF_TAZ"/>
    <property type="match status" value="1"/>
</dbReference>
<reference evidence="12 13" key="1">
    <citation type="submission" date="2019-03" db="EMBL/GenBank/DDBJ databases">
        <authorList>
            <person name="Gaulin E."/>
            <person name="Dumas B."/>
        </authorList>
    </citation>
    <scope>NUCLEOTIDE SEQUENCE [LARGE SCALE GENOMIC DNA]</scope>
    <source>
        <strain evidence="12">CBS 568.67</strain>
    </source>
</reference>
<keyword evidence="8" id="KW-0539">Nucleus</keyword>
<dbReference type="GO" id="GO:0005669">
    <property type="term" value="C:transcription factor TFIID complex"/>
    <property type="evidence" value="ECO:0007669"/>
    <property type="project" value="InterPro"/>
</dbReference>